<accession>A6N3B3</accession>
<name>A6N3B3_9CAUD</name>
<dbReference type="EMBL" id="EF602154">
    <property type="protein sequence ID" value="ABR10540.1"/>
    <property type="molecule type" value="Genomic_DNA"/>
</dbReference>
<evidence type="ECO:0000313" key="2">
    <source>
        <dbReference type="Proteomes" id="UP000001998"/>
    </source>
</evidence>
<dbReference type="GeneID" id="5291078"/>
<organism evidence="1 2">
    <name type="scientific">Burkholderia phage BcepNY3</name>
    <dbReference type="NCBI Taxonomy" id="2881397"/>
    <lineage>
        <taxon>Viruses</taxon>
        <taxon>Duplodnaviria</taxon>
        <taxon>Heunggongvirae</taxon>
        <taxon>Uroviricota</taxon>
        <taxon>Caudoviricetes</taxon>
        <taxon>Naesvirus</taxon>
        <taxon>Naesvirus bcepNY3</taxon>
    </lineage>
</organism>
<reference evidence="1 2" key="1">
    <citation type="submission" date="2007-05" db="EMBL/GenBank/DDBJ databases">
        <title>Complete genomic sequence of phage BcepNY3, a new member of the Burkholderia phage Bcep781 family.</title>
        <authorList>
            <person name="Summer E.J."/>
            <person name="Orchard R.C."/>
            <person name="Attenhofer K."/>
            <person name="Coffey A."/>
            <person name="Gill J.J."/>
            <person name="Gonzalez C.F."/>
            <person name="Young R."/>
        </authorList>
    </citation>
    <scope>NUCLEOTIDE SEQUENCE [LARGE SCALE GENOMIC DNA]</scope>
</reference>
<proteinExistence type="predicted"/>
<dbReference type="RefSeq" id="YP_001294843.1">
    <property type="nucleotide sequence ID" value="NC_009604.1"/>
</dbReference>
<keyword evidence="2" id="KW-1185">Reference proteome</keyword>
<dbReference type="KEGG" id="vg:5291078"/>
<protein>
    <submittedName>
        <fullName evidence="1">BcepNY3gp06</fullName>
    </submittedName>
</protein>
<gene>
    <name evidence="1" type="ORF">BcepNY3gene06</name>
</gene>
<sequence>MSVTRRGLTLPKDRYRSMSVKAGVLAGATYPDESGKKLADGTILTKDPRAGLPVAMIAMALNYGTSKLPARPFMEKTITDRSAEWIKGLTVMMTMGYDAEVAMGQIGQAMKDDIKTTISEWPADNSADWAGKKGFNHGLIWTSHLLNSVEQEIVK</sequence>
<dbReference type="Proteomes" id="UP000001998">
    <property type="component" value="Segment"/>
</dbReference>
<evidence type="ECO:0000313" key="1">
    <source>
        <dbReference type="EMBL" id="ABR10540.1"/>
    </source>
</evidence>